<evidence type="ECO:0000256" key="3">
    <source>
        <dbReference type="ARBA" id="ARBA00023098"/>
    </source>
</evidence>
<organism evidence="6 7">
    <name type="scientific">Ramlibacter henchirensis</name>
    <dbReference type="NCBI Taxonomy" id="204072"/>
    <lineage>
        <taxon>Bacteria</taxon>
        <taxon>Pseudomonadati</taxon>
        <taxon>Pseudomonadota</taxon>
        <taxon>Betaproteobacteria</taxon>
        <taxon>Burkholderiales</taxon>
        <taxon>Comamonadaceae</taxon>
        <taxon>Ramlibacter</taxon>
    </lineage>
</organism>
<name>A0A4Z0C506_9BURK</name>
<dbReference type="InterPro" id="IPR050301">
    <property type="entry name" value="NTE"/>
</dbReference>
<dbReference type="InterPro" id="IPR002641">
    <property type="entry name" value="PNPLA_dom"/>
</dbReference>
<dbReference type="InterPro" id="IPR016035">
    <property type="entry name" value="Acyl_Trfase/lysoPLipase"/>
</dbReference>
<dbReference type="AlphaFoldDB" id="A0A4Z0C506"/>
<dbReference type="GO" id="GO:0016042">
    <property type="term" value="P:lipid catabolic process"/>
    <property type="evidence" value="ECO:0007669"/>
    <property type="project" value="UniProtKB-UniRule"/>
</dbReference>
<proteinExistence type="predicted"/>
<feature type="domain" description="PNPLA" evidence="5">
    <location>
        <begin position="21"/>
        <end position="242"/>
    </location>
</feature>
<dbReference type="PROSITE" id="PS51635">
    <property type="entry name" value="PNPLA"/>
    <property type="match status" value="1"/>
</dbReference>
<dbReference type="Gene3D" id="3.40.1090.10">
    <property type="entry name" value="Cytosolic phospholipase A2 catalytic domain"/>
    <property type="match status" value="1"/>
</dbReference>
<evidence type="ECO:0000256" key="4">
    <source>
        <dbReference type="PROSITE-ProRule" id="PRU01161"/>
    </source>
</evidence>
<comment type="caution">
    <text evidence="4">Lacks conserved residue(s) required for the propagation of feature annotation.</text>
</comment>
<dbReference type="EMBL" id="SMLM01000001">
    <property type="protein sequence ID" value="TFZ06653.1"/>
    <property type="molecule type" value="Genomic_DNA"/>
</dbReference>
<dbReference type="Proteomes" id="UP000298180">
    <property type="component" value="Unassembled WGS sequence"/>
</dbReference>
<evidence type="ECO:0000259" key="5">
    <source>
        <dbReference type="PROSITE" id="PS51635"/>
    </source>
</evidence>
<comment type="caution">
    <text evidence="6">The sequence shown here is derived from an EMBL/GenBank/DDBJ whole genome shotgun (WGS) entry which is preliminary data.</text>
</comment>
<dbReference type="OrthoDB" id="9798773at2"/>
<evidence type="ECO:0000256" key="2">
    <source>
        <dbReference type="ARBA" id="ARBA00022963"/>
    </source>
</evidence>
<feature type="active site" description="Nucleophile" evidence="4">
    <location>
        <position position="63"/>
    </location>
</feature>
<dbReference type="PANTHER" id="PTHR14226">
    <property type="entry name" value="NEUROPATHY TARGET ESTERASE/SWISS CHEESE D.MELANOGASTER"/>
    <property type="match status" value="1"/>
</dbReference>
<sequence>MSLGTTIESGLVRPGRPVQALVLMGGGARTAYQVGVLQALASMLRLQAGPAGAFPFQVLVGTSAGALNAAYLASAAGEGLHAFDRLSAFWSRLRSEDVYDLSVPLWVRFSRLVTAVRLWGQARRAGAVLDTMPLVDTLHRAISLAGIEQSLASGAIETLAVTASSYTSGVHWTFCHSAQDHRHGAWSRPGRRAEFQPLTIEHLMASSAIPFLFPATPLWVDGRREYFGDGSMRQVSPLSPAMHLGAHRILVVGVGQPERAGLAGTGAAGAPNLGAIAGHAMASVFHDTLQADVEQAQRVTRTLQQLPREVAALLPYRSVEVLALQPSQSLDAIAQDHAHLLPASVRRALGGLGARKGGGGLASYLLFEPSFVRALMALGEQDAYARKAELLAFTGARAA</sequence>
<feature type="active site" description="Proton acceptor" evidence="4">
    <location>
        <position position="229"/>
    </location>
</feature>
<accession>A0A4Z0C506</accession>
<reference evidence="6 7" key="1">
    <citation type="submission" date="2019-03" db="EMBL/GenBank/DDBJ databases">
        <title>Ramlibacter henchirensis DSM 14656, whole genome shotgun sequence.</title>
        <authorList>
            <person name="Zhang X."/>
            <person name="Feng G."/>
            <person name="Zhu H."/>
        </authorList>
    </citation>
    <scope>NUCLEOTIDE SEQUENCE [LARGE SCALE GENOMIC DNA]</scope>
    <source>
        <strain evidence="6 7">DSM 14656</strain>
    </source>
</reference>
<keyword evidence="1 4" id="KW-0378">Hydrolase</keyword>
<keyword evidence="3 4" id="KW-0443">Lipid metabolism</keyword>
<keyword evidence="2 4" id="KW-0442">Lipid degradation</keyword>
<protein>
    <submittedName>
        <fullName evidence="6">Patatin</fullName>
    </submittedName>
</protein>
<evidence type="ECO:0000256" key="1">
    <source>
        <dbReference type="ARBA" id="ARBA00022801"/>
    </source>
</evidence>
<dbReference type="RefSeq" id="WP_135262739.1">
    <property type="nucleotide sequence ID" value="NZ_SMLM01000001.1"/>
</dbReference>
<keyword evidence="7" id="KW-1185">Reference proteome</keyword>
<dbReference type="Pfam" id="PF01734">
    <property type="entry name" value="Patatin"/>
    <property type="match status" value="1"/>
</dbReference>
<feature type="short sequence motif" description="GXSXG" evidence="4">
    <location>
        <begin position="61"/>
        <end position="65"/>
    </location>
</feature>
<evidence type="ECO:0000313" key="6">
    <source>
        <dbReference type="EMBL" id="TFZ06653.1"/>
    </source>
</evidence>
<evidence type="ECO:0000313" key="7">
    <source>
        <dbReference type="Proteomes" id="UP000298180"/>
    </source>
</evidence>
<dbReference type="PANTHER" id="PTHR14226:SF57">
    <property type="entry name" value="BLR7027 PROTEIN"/>
    <property type="match status" value="1"/>
</dbReference>
<dbReference type="GO" id="GO:0016787">
    <property type="term" value="F:hydrolase activity"/>
    <property type="evidence" value="ECO:0007669"/>
    <property type="project" value="UniProtKB-UniRule"/>
</dbReference>
<gene>
    <name evidence="6" type="ORF">EZ313_08525</name>
</gene>
<dbReference type="SUPFAM" id="SSF52151">
    <property type="entry name" value="FabD/lysophospholipase-like"/>
    <property type="match status" value="1"/>
</dbReference>